<evidence type="ECO:0000313" key="2">
    <source>
        <dbReference type="Proteomes" id="UP000028709"/>
    </source>
</evidence>
<dbReference type="Gene3D" id="3.30.429.10">
    <property type="entry name" value="Macrophage Migration Inhibitory Factor"/>
    <property type="match status" value="1"/>
</dbReference>
<comment type="caution">
    <text evidence="1">The sequence shown here is derived from an EMBL/GenBank/DDBJ whole genome shotgun (WGS) entry which is preliminary data.</text>
</comment>
<dbReference type="InterPro" id="IPR014347">
    <property type="entry name" value="Tautomerase/MIF_sf"/>
</dbReference>
<dbReference type="KEGG" id="cpip:CJF12_02580"/>
<dbReference type="InterPro" id="IPR004220">
    <property type="entry name" value="5-COMe_2-OHmuconate_Isoase"/>
</dbReference>
<dbReference type="OrthoDB" id="9814215at2"/>
<dbReference type="PANTHER" id="PTHR37950:SF1">
    <property type="entry name" value="4-HYDROXYPHENYLACETATE CATABOLISM PROTEIN"/>
    <property type="match status" value="1"/>
</dbReference>
<name>A0A086BLJ3_9FLAO</name>
<dbReference type="SUPFAM" id="SSF55331">
    <property type="entry name" value="Tautomerase/MIF"/>
    <property type="match status" value="1"/>
</dbReference>
<gene>
    <name evidence="1" type="ORF">IQ37_03905</name>
</gene>
<dbReference type="RefSeq" id="WP_034681940.1">
    <property type="nucleotide sequence ID" value="NZ_CP023049.2"/>
</dbReference>
<keyword evidence="1" id="KW-0413">Isomerase</keyword>
<dbReference type="EMBL" id="JPRJ01000003">
    <property type="protein sequence ID" value="KFF29807.1"/>
    <property type="molecule type" value="Genomic_DNA"/>
</dbReference>
<reference evidence="1 2" key="1">
    <citation type="submission" date="2014-07" db="EMBL/GenBank/DDBJ databases">
        <title>Genome of Chryseobacterium piperi CTM.</title>
        <authorList>
            <person name="Pipes S.E."/>
            <person name="Stropko S.J."/>
            <person name="Newman J.D."/>
        </authorList>
    </citation>
    <scope>NUCLEOTIDE SEQUENCE [LARGE SCALE GENOMIC DNA]</scope>
    <source>
        <strain evidence="1 2">CTM</strain>
    </source>
</reference>
<proteinExistence type="predicted"/>
<protein>
    <submittedName>
        <fullName evidence="1">5-carboxymethyl-2-hydroxymuconate isomerase</fullName>
    </submittedName>
</protein>
<dbReference type="Proteomes" id="UP000028709">
    <property type="component" value="Unassembled WGS sequence"/>
</dbReference>
<evidence type="ECO:0000313" key="1">
    <source>
        <dbReference type="EMBL" id="KFF29807.1"/>
    </source>
</evidence>
<accession>A0A086BLJ3</accession>
<dbReference type="eggNOG" id="COG3232">
    <property type="taxonomic scope" value="Bacteria"/>
</dbReference>
<dbReference type="CDD" id="cd00580">
    <property type="entry name" value="CHMI"/>
    <property type="match status" value="1"/>
</dbReference>
<dbReference type="GO" id="GO:0008704">
    <property type="term" value="F:5-carboxymethyl-2-hydroxymuconate delta-isomerase activity"/>
    <property type="evidence" value="ECO:0007669"/>
    <property type="project" value="InterPro"/>
</dbReference>
<dbReference type="AlphaFoldDB" id="A0A086BLJ3"/>
<dbReference type="PANTHER" id="PTHR37950">
    <property type="entry name" value="4-HYDROXYPHENYLACETATE CATABOLISM PROTEIN"/>
    <property type="match status" value="1"/>
</dbReference>
<dbReference type="STRING" id="558152.IQ37_03905"/>
<sequence>MPHFIIDCSHNILTQKHPNEIMGVVYDAAEASGLFAEGDIKVRITPFQYYKLGEGKRDFIHISGNIMEGRTTEQKATLSRQIIERFNLMFPEISVLSMNISEFESATYCNKSLINPENINQDRHFNDL</sequence>
<dbReference type="Pfam" id="PF02962">
    <property type="entry name" value="CHMI"/>
    <property type="match status" value="1"/>
</dbReference>
<keyword evidence="2" id="KW-1185">Reference proteome</keyword>
<organism evidence="1 2">
    <name type="scientific">Chryseobacterium piperi</name>
    <dbReference type="NCBI Taxonomy" id="558152"/>
    <lineage>
        <taxon>Bacteria</taxon>
        <taxon>Pseudomonadati</taxon>
        <taxon>Bacteroidota</taxon>
        <taxon>Flavobacteriia</taxon>
        <taxon>Flavobacteriales</taxon>
        <taxon>Weeksellaceae</taxon>
        <taxon>Chryseobacterium group</taxon>
        <taxon>Chryseobacterium</taxon>
    </lineage>
</organism>